<keyword evidence="1" id="KW-0812">Transmembrane</keyword>
<dbReference type="EMBL" id="AE005672">
    <property type="protein sequence ID" value="AAK75736.1"/>
    <property type="molecule type" value="Genomic_DNA"/>
</dbReference>
<organism evidence="2 3">
    <name type="scientific">Streptococcus pneumoniae serotype 4 (strain ATCC BAA-334 / TIGR4)</name>
    <dbReference type="NCBI Taxonomy" id="170187"/>
    <lineage>
        <taxon>Bacteria</taxon>
        <taxon>Bacillati</taxon>
        <taxon>Bacillota</taxon>
        <taxon>Bacilli</taxon>
        <taxon>Lactobacillales</taxon>
        <taxon>Streptococcaceae</taxon>
        <taxon>Streptococcus</taxon>
    </lineage>
</organism>
<accession>A0A0H2UR91</accession>
<keyword evidence="1" id="KW-1133">Transmembrane helix</keyword>
<gene>
    <name evidence="2" type="ordered locus">SP_1657</name>
</gene>
<dbReference type="PaxDb" id="170187-SP_1657"/>
<protein>
    <submittedName>
        <fullName evidence="2">Uncharacterized protein</fullName>
    </submittedName>
</protein>
<feature type="transmembrane region" description="Helical" evidence="1">
    <location>
        <begin position="55"/>
        <end position="73"/>
    </location>
</feature>
<feature type="transmembrane region" description="Helical" evidence="1">
    <location>
        <begin position="23"/>
        <end position="43"/>
    </location>
</feature>
<dbReference type="BioCyc" id="SPNE170187:G1FZB-1678-MONOMER"/>
<evidence type="ECO:0000313" key="2">
    <source>
        <dbReference type="EMBL" id="AAK75736.1"/>
    </source>
</evidence>
<name>A0A0H2UR91_STRPN</name>
<evidence type="ECO:0000256" key="1">
    <source>
        <dbReference type="SAM" id="Phobius"/>
    </source>
</evidence>
<reference evidence="2 3" key="1">
    <citation type="journal article" date="2001" name="Science">
        <title>Complete genome sequence of a virulent isolate of Streptococcus pneumoniae.</title>
        <authorList>
            <person name="Tettelin H."/>
            <person name="Nelson K.E."/>
            <person name="Paulsen I.T."/>
            <person name="Eisen J.A."/>
            <person name="Read T.D."/>
            <person name="Peterson S."/>
            <person name="Heidelberg J."/>
            <person name="DeBoy R.T."/>
            <person name="Haft D.H."/>
            <person name="Dodson R.J."/>
            <person name="Durkin A.S."/>
            <person name="Gwinn M."/>
            <person name="Kolonay J.F."/>
            <person name="Nelson W.C."/>
            <person name="Peterson J.D."/>
            <person name="Umayam L.A."/>
            <person name="White O."/>
            <person name="Salzberg S.L."/>
            <person name="Lewis M.R."/>
            <person name="Radune D."/>
            <person name="Holtzapple E."/>
            <person name="Khouri H."/>
            <person name="Wolf A.M."/>
            <person name="Utterback T.R."/>
            <person name="Hansen C.L."/>
            <person name="McDonald L.A."/>
            <person name="Feldblyum T.V."/>
            <person name="Angiuoli S."/>
            <person name="Dickinson T."/>
            <person name="Hickey E.K."/>
            <person name="Holt I.E."/>
            <person name="Loftus B.J."/>
            <person name="Yang F."/>
            <person name="Smith H.O."/>
            <person name="Venter J.C."/>
            <person name="Dougherty B.A."/>
            <person name="Morrison D.A."/>
            <person name="Hollingshead S.K."/>
            <person name="Fraser C.M."/>
        </authorList>
    </citation>
    <scope>NUCLEOTIDE SEQUENCE [LARGE SCALE GENOMIC DNA]</scope>
    <source>
        <strain evidence="3">ATCC BAA-334 / TIGR4</strain>
    </source>
</reference>
<keyword evidence="3" id="KW-1185">Reference proteome</keyword>
<dbReference type="KEGG" id="spn:SP_1657"/>
<proteinExistence type="predicted"/>
<evidence type="ECO:0000313" key="3">
    <source>
        <dbReference type="Proteomes" id="UP000000585"/>
    </source>
</evidence>
<sequence length="74" mass="8519">MRIDSIASSVTTGVSKVIVSFELLDVATVFSSLLVEVFFELYVPHATRRERDNRATPIPINFFVLFMLKYLLFF</sequence>
<keyword evidence="1" id="KW-0472">Membrane</keyword>
<dbReference type="Proteomes" id="UP000000585">
    <property type="component" value="Chromosome"/>
</dbReference>
<dbReference type="AlphaFoldDB" id="A0A0H2UR91"/>
<dbReference type="EnsemblBacteria" id="AAK75736">
    <property type="protein sequence ID" value="AAK75736"/>
    <property type="gene ID" value="SP_1657"/>
</dbReference>